<dbReference type="WBParaSite" id="HNAJ_0000523701-mRNA-1">
    <property type="protein sequence ID" value="HNAJ_0000523701-mRNA-1"/>
    <property type="gene ID" value="HNAJ_0000523701"/>
</dbReference>
<evidence type="ECO:0000313" key="2">
    <source>
        <dbReference type="EMBL" id="VDO01095.1"/>
    </source>
</evidence>
<name>A0A0R3TDU8_RODNA</name>
<dbReference type="Proteomes" id="UP000278807">
    <property type="component" value="Unassembled WGS sequence"/>
</dbReference>
<dbReference type="OrthoDB" id="6239263at2759"/>
<evidence type="ECO:0000256" key="1">
    <source>
        <dbReference type="SAM" id="MobiDB-lite"/>
    </source>
</evidence>
<feature type="region of interest" description="Disordered" evidence="1">
    <location>
        <begin position="1"/>
        <end position="20"/>
    </location>
</feature>
<gene>
    <name evidence="2" type="ORF">HNAJ_LOCUS5235</name>
</gene>
<protein>
    <submittedName>
        <fullName evidence="4">DBR1 domain-containing protein</fullName>
    </submittedName>
</protein>
<feature type="region of interest" description="Disordered" evidence="1">
    <location>
        <begin position="76"/>
        <end position="119"/>
    </location>
</feature>
<reference evidence="4" key="1">
    <citation type="submission" date="2017-02" db="UniProtKB">
        <authorList>
            <consortium name="WormBaseParasite"/>
        </authorList>
    </citation>
    <scope>IDENTIFICATION</scope>
</reference>
<reference evidence="2 3" key="2">
    <citation type="submission" date="2018-11" db="EMBL/GenBank/DDBJ databases">
        <authorList>
            <consortium name="Pathogen Informatics"/>
        </authorList>
    </citation>
    <scope>NUCLEOTIDE SEQUENCE [LARGE SCALE GENOMIC DNA]</scope>
</reference>
<evidence type="ECO:0000313" key="3">
    <source>
        <dbReference type="Proteomes" id="UP000278807"/>
    </source>
</evidence>
<feature type="compositionally biased region" description="Low complexity" evidence="1">
    <location>
        <begin position="88"/>
        <end position="98"/>
    </location>
</feature>
<keyword evidence="3" id="KW-1185">Reference proteome</keyword>
<organism evidence="4">
    <name type="scientific">Rodentolepis nana</name>
    <name type="common">Dwarf tapeworm</name>
    <name type="synonym">Hymenolepis nana</name>
    <dbReference type="NCBI Taxonomy" id="102285"/>
    <lineage>
        <taxon>Eukaryota</taxon>
        <taxon>Metazoa</taxon>
        <taxon>Spiralia</taxon>
        <taxon>Lophotrochozoa</taxon>
        <taxon>Platyhelminthes</taxon>
        <taxon>Cestoda</taxon>
        <taxon>Eucestoda</taxon>
        <taxon>Cyclophyllidea</taxon>
        <taxon>Hymenolepididae</taxon>
        <taxon>Rodentolepis</taxon>
    </lineage>
</organism>
<evidence type="ECO:0000313" key="4">
    <source>
        <dbReference type="WBParaSite" id="HNAJ_0000523701-mRNA-1"/>
    </source>
</evidence>
<accession>A0A0R3TDU8</accession>
<feature type="compositionally biased region" description="Acidic residues" evidence="1">
    <location>
        <begin position="99"/>
        <end position="111"/>
    </location>
</feature>
<proteinExistence type="predicted"/>
<dbReference type="AlphaFoldDB" id="A0A0R3TDU8"/>
<dbReference type="EMBL" id="UZAE01004278">
    <property type="protein sequence ID" value="VDO01095.1"/>
    <property type="molecule type" value="Genomic_DNA"/>
</dbReference>
<sequence>MSQEKDENNHNSDIPDHNDEYVVPHMQISCLANSIAYMDVLRNPAILLQGFANLPASSQKTLLDFCHGRLSEIENANKMPLTVQENNSPSSDGTSSSSEVDDQPVNDESADECNKLSDE</sequence>